<dbReference type="SFLD" id="SFLDG01212">
    <property type="entry name" value="Phytoene_synthase_like"/>
    <property type="match status" value="1"/>
</dbReference>
<dbReference type="InterPro" id="IPR008949">
    <property type="entry name" value="Isoprenoid_synthase_dom_sf"/>
</dbReference>
<dbReference type="GO" id="GO:0051996">
    <property type="term" value="F:squalene synthase [NAD(P)H] activity"/>
    <property type="evidence" value="ECO:0007669"/>
    <property type="project" value="UniProtKB-EC"/>
</dbReference>
<dbReference type="InterPro" id="IPR044843">
    <property type="entry name" value="Trans_IPPS_bact-type"/>
</dbReference>
<evidence type="ECO:0000313" key="2">
    <source>
        <dbReference type="EMBL" id="MDG3014304.1"/>
    </source>
</evidence>
<feature type="compositionally biased region" description="Basic and acidic residues" evidence="1">
    <location>
        <begin position="13"/>
        <end position="28"/>
    </location>
</feature>
<protein>
    <submittedName>
        <fullName evidence="2">Squalene synthase HpnC</fullName>
        <ecNumber evidence="2">2.5.1.21</ecNumber>
    </submittedName>
</protein>
<reference evidence="2" key="1">
    <citation type="submission" date="2022-08" db="EMBL/GenBank/DDBJ databases">
        <title>Genome analysis of Corynebacteriales strain.</title>
        <authorList>
            <person name="Lee S.D."/>
        </authorList>
    </citation>
    <scope>NUCLEOTIDE SEQUENCE</scope>
    <source>
        <strain evidence="2">D3-21</strain>
    </source>
</reference>
<name>A0A9X4LXU7_9ACTN</name>
<keyword evidence="2" id="KW-0808">Transferase</keyword>
<proteinExistence type="predicted"/>
<organism evidence="2 3">
    <name type="scientific">Speluncibacter jeojiensis</name>
    <dbReference type="NCBI Taxonomy" id="2710754"/>
    <lineage>
        <taxon>Bacteria</taxon>
        <taxon>Bacillati</taxon>
        <taxon>Actinomycetota</taxon>
        <taxon>Actinomycetes</taxon>
        <taxon>Mycobacteriales</taxon>
        <taxon>Speluncibacteraceae</taxon>
        <taxon>Speluncibacter</taxon>
    </lineage>
</organism>
<dbReference type="EMBL" id="JANRHA010000003">
    <property type="protein sequence ID" value="MDG3014304.1"/>
    <property type="molecule type" value="Genomic_DNA"/>
</dbReference>
<dbReference type="SFLD" id="SFLDS00005">
    <property type="entry name" value="Isoprenoid_Synthase_Type_I"/>
    <property type="match status" value="1"/>
</dbReference>
<dbReference type="Pfam" id="PF00494">
    <property type="entry name" value="SQS_PSY"/>
    <property type="match status" value="1"/>
</dbReference>
<dbReference type="Gene3D" id="1.10.600.10">
    <property type="entry name" value="Farnesyl Diphosphate Synthase"/>
    <property type="match status" value="1"/>
</dbReference>
<dbReference type="GO" id="GO:0004311">
    <property type="term" value="F:geranylgeranyl diphosphate synthase activity"/>
    <property type="evidence" value="ECO:0007669"/>
    <property type="project" value="InterPro"/>
</dbReference>
<dbReference type="SFLD" id="SFLDG01018">
    <property type="entry name" value="Squalene/Phytoene_Synthase_Lik"/>
    <property type="match status" value="1"/>
</dbReference>
<dbReference type="PANTHER" id="PTHR31480">
    <property type="entry name" value="BIFUNCTIONAL LYCOPENE CYCLASE/PHYTOENE SYNTHASE"/>
    <property type="match status" value="1"/>
</dbReference>
<accession>A0A9X4LXU7</accession>
<evidence type="ECO:0000256" key="1">
    <source>
        <dbReference type="SAM" id="MobiDB-lite"/>
    </source>
</evidence>
<dbReference type="SUPFAM" id="SSF48576">
    <property type="entry name" value="Terpenoid synthases"/>
    <property type="match status" value="1"/>
</dbReference>
<evidence type="ECO:0000313" key="3">
    <source>
        <dbReference type="Proteomes" id="UP001152755"/>
    </source>
</evidence>
<keyword evidence="3" id="KW-1185">Reference proteome</keyword>
<dbReference type="AlphaFoldDB" id="A0A9X4LXU7"/>
<sequence length="298" mass="32362">MAGTTGRSIFVARDADRSPSPREQPGDEGLRIKARNENFPVASVLLPRAHRRHLTALYGFARTVDDIGDEAPGNRMALLDQAAHQLDRIYSGRLTPESPYRELSATIRECDLPRGPFDRLIQANRQDQVVTRYATYANLRSYCALSADPVGELVLGIFGSATPARIALSDRVCTALQLLEHAQDVGEDATAGRIYLPTEDLMRFRVDEADLLAPAATRGVRALVGFEAQRAVRLLDEGTALVASLQGFAKVAVAGYVAGGLATAEALAAAEFDVLGRDPRPSRRRTATLALGLWRGRR</sequence>
<dbReference type="InterPro" id="IPR017827">
    <property type="entry name" value="HSQ_synthase_HpnC"/>
</dbReference>
<comment type="caution">
    <text evidence="2">The sequence shown here is derived from an EMBL/GenBank/DDBJ whole genome shotgun (WGS) entry which is preliminary data.</text>
</comment>
<dbReference type="Proteomes" id="UP001152755">
    <property type="component" value="Unassembled WGS sequence"/>
</dbReference>
<gene>
    <name evidence="2" type="primary">hpnC</name>
    <name evidence="2" type="ORF">NVS88_07010</name>
</gene>
<dbReference type="NCBIfam" id="TIGR03464">
    <property type="entry name" value="HpnC"/>
    <property type="match status" value="1"/>
</dbReference>
<dbReference type="EC" id="2.5.1.21" evidence="2"/>
<dbReference type="RefSeq" id="WP_332519514.1">
    <property type="nucleotide sequence ID" value="NZ_JANRHA010000003.1"/>
</dbReference>
<dbReference type="InterPro" id="IPR002060">
    <property type="entry name" value="Squ/phyt_synthse"/>
</dbReference>
<feature type="region of interest" description="Disordered" evidence="1">
    <location>
        <begin position="1"/>
        <end position="28"/>
    </location>
</feature>